<dbReference type="SMART" id="SM00387">
    <property type="entry name" value="HATPase_c"/>
    <property type="match status" value="1"/>
</dbReference>
<evidence type="ECO:0000256" key="9">
    <source>
        <dbReference type="SAM" id="Phobius"/>
    </source>
</evidence>
<dbReference type="EC" id="2.7.13.3" evidence="2"/>
<dbReference type="InterPro" id="IPR036890">
    <property type="entry name" value="HATPase_C_sf"/>
</dbReference>
<dbReference type="InterPro" id="IPR003594">
    <property type="entry name" value="HATPase_dom"/>
</dbReference>
<accession>A0A559JCI0</accession>
<dbReference type="EMBL" id="VNJI01000104">
    <property type="protein sequence ID" value="TVX97574.1"/>
    <property type="molecule type" value="Genomic_DNA"/>
</dbReference>
<evidence type="ECO:0000256" key="3">
    <source>
        <dbReference type="ARBA" id="ARBA00022679"/>
    </source>
</evidence>
<dbReference type="Pfam" id="PF02518">
    <property type="entry name" value="HATPase_c"/>
    <property type="match status" value="1"/>
</dbReference>
<keyword evidence="9" id="KW-0472">Membrane</keyword>
<dbReference type="InterPro" id="IPR005467">
    <property type="entry name" value="His_kinase_dom"/>
</dbReference>
<comment type="catalytic activity">
    <reaction evidence="1">
        <text>ATP + protein L-histidine = ADP + protein N-phospho-L-histidine.</text>
        <dbReference type="EC" id="2.7.13.3"/>
    </reaction>
</comment>
<keyword evidence="9" id="KW-1133">Transmembrane helix</keyword>
<evidence type="ECO:0000256" key="5">
    <source>
        <dbReference type="ARBA" id="ARBA00022777"/>
    </source>
</evidence>
<name>A0A559JCI0_9BACL</name>
<sequence>MFVHANKKCKLLIAFLLVLYNSLNGLIIVFLTSGQSFLAVFQEHFFHNLINVSAVLFFTALDETIKDMIRKNQKLQAEKKDAEIAFLRSQIKPHFLYNALSSIAALCLEDDARKAGNLTLDLSKYLRSGFDFKQMDSFTTLENELELVKAYINIEQARFGDRLGVEYDVDASLGIPIPPLILQPLVENAVRHGLMSGPQGGTVKITIKQGADNFIRFIIEDNGCGMSERKCNEILKPNEAKKGIGLWNINQRFQLLYGTSIRVESAEGQGTKISFELPGPARLVKTGG</sequence>
<evidence type="ECO:0000256" key="4">
    <source>
        <dbReference type="ARBA" id="ARBA00022741"/>
    </source>
</evidence>
<dbReference type="GO" id="GO:0005524">
    <property type="term" value="F:ATP binding"/>
    <property type="evidence" value="ECO:0007669"/>
    <property type="project" value="UniProtKB-KW"/>
</dbReference>
<keyword evidence="8" id="KW-0175">Coiled coil</keyword>
<feature type="domain" description="Histidine kinase" evidence="10">
    <location>
        <begin position="181"/>
        <end position="281"/>
    </location>
</feature>
<dbReference type="PRINTS" id="PR00344">
    <property type="entry name" value="BCTRLSENSOR"/>
</dbReference>
<organism evidence="11 12">
    <name type="scientific">Paenibacillus cremeus</name>
    <dbReference type="NCBI Taxonomy" id="2163881"/>
    <lineage>
        <taxon>Bacteria</taxon>
        <taxon>Bacillati</taxon>
        <taxon>Bacillota</taxon>
        <taxon>Bacilli</taxon>
        <taxon>Bacillales</taxon>
        <taxon>Paenibacillaceae</taxon>
        <taxon>Paenibacillus</taxon>
    </lineage>
</organism>
<evidence type="ECO:0000256" key="7">
    <source>
        <dbReference type="ARBA" id="ARBA00023012"/>
    </source>
</evidence>
<evidence type="ECO:0000256" key="2">
    <source>
        <dbReference type="ARBA" id="ARBA00012438"/>
    </source>
</evidence>
<dbReference type="PANTHER" id="PTHR34220:SF7">
    <property type="entry name" value="SENSOR HISTIDINE KINASE YPDA"/>
    <property type="match status" value="1"/>
</dbReference>
<keyword evidence="4" id="KW-0547">Nucleotide-binding</keyword>
<evidence type="ECO:0000256" key="6">
    <source>
        <dbReference type="ARBA" id="ARBA00022840"/>
    </source>
</evidence>
<evidence type="ECO:0000313" key="12">
    <source>
        <dbReference type="Proteomes" id="UP000317036"/>
    </source>
</evidence>
<dbReference type="Pfam" id="PF06580">
    <property type="entry name" value="His_kinase"/>
    <property type="match status" value="1"/>
</dbReference>
<keyword evidence="5" id="KW-0418">Kinase</keyword>
<comment type="caution">
    <text evidence="11">The sequence shown here is derived from an EMBL/GenBank/DDBJ whole genome shotgun (WGS) entry which is preliminary data.</text>
</comment>
<dbReference type="GO" id="GO:0016020">
    <property type="term" value="C:membrane"/>
    <property type="evidence" value="ECO:0007669"/>
    <property type="project" value="InterPro"/>
</dbReference>
<keyword evidence="6" id="KW-0067">ATP-binding</keyword>
<dbReference type="Proteomes" id="UP000317036">
    <property type="component" value="Unassembled WGS sequence"/>
</dbReference>
<feature type="transmembrane region" description="Helical" evidence="9">
    <location>
        <begin position="44"/>
        <end position="61"/>
    </location>
</feature>
<dbReference type="SUPFAM" id="SSF55874">
    <property type="entry name" value="ATPase domain of HSP90 chaperone/DNA topoisomerase II/histidine kinase"/>
    <property type="match status" value="1"/>
</dbReference>
<dbReference type="InterPro" id="IPR050640">
    <property type="entry name" value="Bact_2-comp_sensor_kinase"/>
</dbReference>
<evidence type="ECO:0000256" key="1">
    <source>
        <dbReference type="ARBA" id="ARBA00000085"/>
    </source>
</evidence>
<dbReference type="GO" id="GO:0000155">
    <property type="term" value="F:phosphorelay sensor kinase activity"/>
    <property type="evidence" value="ECO:0007669"/>
    <property type="project" value="InterPro"/>
</dbReference>
<dbReference type="InterPro" id="IPR010559">
    <property type="entry name" value="Sig_transdc_His_kin_internal"/>
</dbReference>
<protein>
    <recommendedName>
        <fullName evidence="2">histidine kinase</fullName>
        <ecNumber evidence="2">2.7.13.3</ecNumber>
    </recommendedName>
</protein>
<evidence type="ECO:0000259" key="10">
    <source>
        <dbReference type="PROSITE" id="PS50109"/>
    </source>
</evidence>
<keyword evidence="3" id="KW-0808">Transferase</keyword>
<evidence type="ECO:0000256" key="8">
    <source>
        <dbReference type="SAM" id="Coils"/>
    </source>
</evidence>
<keyword evidence="7" id="KW-0902">Two-component regulatory system</keyword>
<dbReference type="InterPro" id="IPR004358">
    <property type="entry name" value="Sig_transdc_His_kin-like_C"/>
</dbReference>
<feature type="transmembrane region" description="Helical" evidence="9">
    <location>
        <begin position="12"/>
        <end position="32"/>
    </location>
</feature>
<dbReference type="PANTHER" id="PTHR34220">
    <property type="entry name" value="SENSOR HISTIDINE KINASE YPDA"/>
    <property type="match status" value="1"/>
</dbReference>
<feature type="coiled-coil region" evidence="8">
    <location>
        <begin position="58"/>
        <end position="90"/>
    </location>
</feature>
<dbReference type="OrthoDB" id="9815750at2"/>
<evidence type="ECO:0000313" key="11">
    <source>
        <dbReference type="EMBL" id="TVX97574.1"/>
    </source>
</evidence>
<keyword evidence="9" id="KW-0812">Transmembrane</keyword>
<gene>
    <name evidence="11" type="ORF">FPZ49_34955</name>
</gene>
<proteinExistence type="predicted"/>
<dbReference type="Gene3D" id="3.30.565.10">
    <property type="entry name" value="Histidine kinase-like ATPase, C-terminal domain"/>
    <property type="match status" value="1"/>
</dbReference>
<keyword evidence="12" id="KW-1185">Reference proteome</keyword>
<dbReference type="AlphaFoldDB" id="A0A559JCI0"/>
<dbReference type="PROSITE" id="PS50109">
    <property type="entry name" value="HIS_KIN"/>
    <property type="match status" value="1"/>
</dbReference>
<reference evidence="11 12" key="1">
    <citation type="submission" date="2019-07" db="EMBL/GenBank/DDBJ databases">
        <authorList>
            <person name="Kim J."/>
        </authorList>
    </citation>
    <scope>NUCLEOTIDE SEQUENCE [LARGE SCALE GENOMIC DNA]</scope>
    <source>
        <strain evidence="11 12">JC52</strain>
    </source>
</reference>